<dbReference type="AlphaFoldDB" id="D7G992"/>
<dbReference type="Pfam" id="PF02358">
    <property type="entry name" value="Trehalose_PPase"/>
    <property type="match status" value="1"/>
</dbReference>
<dbReference type="SUPFAM" id="SSF56784">
    <property type="entry name" value="HAD-like"/>
    <property type="match status" value="2"/>
</dbReference>
<accession>D7G992</accession>
<evidence type="ECO:0000313" key="4">
    <source>
        <dbReference type="EMBL" id="CBJ34088.1"/>
    </source>
</evidence>
<dbReference type="EMBL" id="FN649760">
    <property type="protein sequence ID" value="CBJ34088.1"/>
    <property type="molecule type" value="Genomic_DNA"/>
</dbReference>
<feature type="compositionally biased region" description="Low complexity" evidence="3">
    <location>
        <begin position="278"/>
        <end position="288"/>
    </location>
</feature>
<feature type="compositionally biased region" description="Low complexity" evidence="3">
    <location>
        <begin position="82"/>
        <end position="93"/>
    </location>
</feature>
<dbReference type="InterPro" id="IPR023214">
    <property type="entry name" value="HAD_sf"/>
</dbReference>
<dbReference type="InterPro" id="IPR036412">
    <property type="entry name" value="HAD-like_sf"/>
</dbReference>
<name>D7G992_ECTSI</name>
<dbReference type="GO" id="GO:0005992">
    <property type="term" value="P:trehalose biosynthetic process"/>
    <property type="evidence" value="ECO:0007669"/>
    <property type="project" value="InterPro"/>
</dbReference>
<reference evidence="4 5" key="1">
    <citation type="journal article" date="2010" name="Nature">
        <title>The Ectocarpus genome and the independent evolution of multicellularity in brown algae.</title>
        <authorList>
            <person name="Cock J.M."/>
            <person name="Sterck L."/>
            <person name="Rouze P."/>
            <person name="Scornet D."/>
            <person name="Allen A.E."/>
            <person name="Amoutzias G."/>
            <person name="Anthouard V."/>
            <person name="Artiguenave F."/>
            <person name="Aury J.M."/>
            <person name="Badger J.H."/>
            <person name="Beszteri B."/>
            <person name="Billiau K."/>
            <person name="Bonnet E."/>
            <person name="Bothwell J.H."/>
            <person name="Bowler C."/>
            <person name="Boyen C."/>
            <person name="Brownlee C."/>
            <person name="Carrano C.J."/>
            <person name="Charrier B."/>
            <person name="Cho G.Y."/>
            <person name="Coelho S.M."/>
            <person name="Collen J."/>
            <person name="Corre E."/>
            <person name="Da Silva C."/>
            <person name="Delage L."/>
            <person name="Delaroque N."/>
            <person name="Dittami S.M."/>
            <person name="Doulbeau S."/>
            <person name="Elias M."/>
            <person name="Farnham G."/>
            <person name="Gachon C.M."/>
            <person name="Gschloessl B."/>
            <person name="Heesch S."/>
            <person name="Jabbari K."/>
            <person name="Jubin C."/>
            <person name="Kawai H."/>
            <person name="Kimura K."/>
            <person name="Kloareg B."/>
            <person name="Kupper F.C."/>
            <person name="Lang D."/>
            <person name="Le Bail A."/>
            <person name="Leblanc C."/>
            <person name="Lerouge P."/>
            <person name="Lohr M."/>
            <person name="Lopez P.J."/>
            <person name="Martens C."/>
            <person name="Maumus F."/>
            <person name="Michel G."/>
            <person name="Miranda-Saavedra D."/>
            <person name="Morales J."/>
            <person name="Moreau H."/>
            <person name="Motomura T."/>
            <person name="Nagasato C."/>
            <person name="Napoli C.A."/>
            <person name="Nelson D.R."/>
            <person name="Nyvall-Collen P."/>
            <person name="Peters A.F."/>
            <person name="Pommier C."/>
            <person name="Potin P."/>
            <person name="Poulain J."/>
            <person name="Quesneville H."/>
            <person name="Read B."/>
            <person name="Rensing S.A."/>
            <person name="Ritter A."/>
            <person name="Rousvoal S."/>
            <person name="Samanta M."/>
            <person name="Samson G."/>
            <person name="Schroeder D.C."/>
            <person name="Segurens B."/>
            <person name="Strittmatter M."/>
            <person name="Tonon T."/>
            <person name="Tregear J.W."/>
            <person name="Valentin K."/>
            <person name="von Dassow P."/>
            <person name="Yamagishi T."/>
            <person name="Van de Peer Y."/>
            <person name="Wincker P."/>
        </authorList>
    </citation>
    <scope>NUCLEOTIDE SEQUENCE [LARGE SCALE GENOMIC DNA]</scope>
    <source>
        <strain evidence="5">Ec32 / CCAP1310/4</strain>
    </source>
</reference>
<dbReference type="GO" id="GO:0004805">
    <property type="term" value="F:trehalose-phosphatase activity"/>
    <property type="evidence" value="ECO:0007669"/>
    <property type="project" value="UniProtKB-EC"/>
</dbReference>
<dbReference type="PANTHER" id="PTHR43768">
    <property type="entry name" value="TREHALOSE 6-PHOSPHATE PHOSPHATASE"/>
    <property type="match status" value="1"/>
</dbReference>
<comment type="catalytic activity">
    <reaction evidence="1">
        <text>alpha,alpha-trehalose 6-phosphate + H2O = alpha,alpha-trehalose + phosphate</text>
        <dbReference type="Rhea" id="RHEA:23420"/>
        <dbReference type="ChEBI" id="CHEBI:15377"/>
        <dbReference type="ChEBI" id="CHEBI:16551"/>
        <dbReference type="ChEBI" id="CHEBI:43474"/>
        <dbReference type="ChEBI" id="CHEBI:58429"/>
        <dbReference type="EC" id="3.1.3.12"/>
    </reaction>
</comment>
<dbReference type="STRING" id="2880.D7G992"/>
<dbReference type="InParanoid" id="D7G992"/>
<dbReference type="OrthoDB" id="411251at2759"/>
<protein>
    <submittedName>
        <fullName evidence="4">Trehalose-6-phosphate phosphatase</fullName>
        <ecNumber evidence="4">3.1.3.12</ecNumber>
    </submittedName>
</protein>
<gene>
    <name evidence="4" type="primary">TPP</name>
    <name evidence="4" type="ORF">Esi_0968_0001</name>
</gene>
<feature type="region of interest" description="Disordered" evidence="3">
    <location>
        <begin position="252"/>
        <end position="307"/>
    </location>
</feature>
<keyword evidence="2 4" id="KW-0378">Hydrolase</keyword>
<dbReference type="eggNOG" id="KOG1050">
    <property type="taxonomic scope" value="Eukaryota"/>
</dbReference>
<evidence type="ECO:0000256" key="3">
    <source>
        <dbReference type="SAM" id="MobiDB-lite"/>
    </source>
</evidence>
<evidence type="ECO:0000256" key="2">
    <source>
        <dbReference type="ARBA" id="ARBA00022801"/>
    </source>
</evidence>
<proteinExistence type="predicted"/>
<dbReference type="PANTHER" id="PTHR43768:SF3">
    <property type="entry name" value="TREHALOSE 6-PHOSPHATE PHOSPHATASE"/>
    <property type="match status" value="1"/>
</dbReference>
<evidence type="ECO:0000256" key="1">
    <source>
        <dbReference type="ARBA" id="ARBA00000500"/>
    </source>
</evidence>
<dbReference type="Gene3D" id="3.40.50.1000">
    <property type="entry name" value="HAD superfamily/HAD-like"/>
    <property type="match status" value="1"/>
</dbReference>
<keyword evidence="5" id="KW-1185">Reference proteome</keyword>
<dbReference type="InterPro" id="IPR044651">
    <property type="entry name" value="OTSB-like"/>
</dbReference>
<sequence>MSESTDVPLVRTVLTELPKHFITGVISGRSLGKIRAFVGVKGLFYAGSHGFDILSPSRSAYSMHSHMQRVASLGPASASCCGQAQPGAEAPPARTDTAVSSSNGEVAANGNTGDGEAGASGCQEAGSGGGGGGGDEEGAGGDCGALEEVRHQVAQEYLPVMENIRDQLIAELKGIDKAEVEDNRFSVSIHYRNCARVDVPRVKEVVERVQARHERIRMGSGKEVFELQPDIAWDKGKAVLWLLDKLVMPMAQAPEEPAPPPPGETGGAVTPPLPPPVGTAAAATVSSSNGGGSGVAGATKEEEEGDYDDEYSGRFFTIFIGDDKTDENAFRVLNGDMGEDRARHDGVGILVSEESRETNAAYTLRNPDEVASFLEKIAMLGSERCGSSSSR</sequence>
<dbReference type="InterPro" id="IPR003337">
    <property type="entry name" value="Trehalose_PPase"/>
</dbReference>
<dbReference type="Proteomes" id="UP000002630">
    <property type="component" value="Unassembled WGS sequence"/>
</dbReference>
<evidence type="ECO:0000313" key="5">
    <source>
        <dbReference type="Proteomes" id="UP000002630"/>
    </source>
</evidence>
<organism evidence="4 5">
    <name type="scientific">Ectocarpus siliculosus</name>
    <name type="common">Brown alga</name>
    <name type="synonym">Conferva siliculosa</name>
    <dbReference type="NCBI Taxonomy" id="2880"/>
    <lineage>
        <taxon>Eukaryota</taxon>
        <taxon>Sar</taxon>
        <taxon>Stramenopiles</taxon>
        <taxon>Ochrophyta</taxon>
        <taxon>PX clade</taxon>
        <taxon>Phaeophyceae</taxon>
        <taxon>Ectocarpales</taxon>
        <taxon>Ectocarpaceae</taxon>
        <taxon>Ectocarpus</taxon>
    </lineage>
</organism>
<dbReference type="EC" id="3.1.3.12" evidence="4"/>
<feature type="region of interest" description="Disordered" evidence="3">
    <location>
        <begin position="81"/>
        <end position="143"/>
    </location>
</feature>